<dbReference type="InterPro" id="IPR018713">
    <property type="entry name" value="MPAB/Lcp_cat_dom"/>
</dbReference>
<evidence type="ECO:0000313" key="2">
    <source>
        <dbReference type="EMBL" id="TDF94654.1"/>
    </source>
</evidence>
<sequence length="267" mass="29609">MIRGLADIGAEGVLLAGAGRAILMQIANPAVGHGVANHSDFADRPLDRLRATMTYVYAVIYGSDEQLAAVRRAVNRAHAPVRREADGESKGYNAFDAESQLWVVATLYDTAVTVYEMVHGALDDDAADRIYAEYARIGTALQLPADLWPADRAAFAEYWNESLRKLQPDAAARRISRDLLYPTKGPILLKLTMPLARLLTAGLLPEELREGFGLRWSGRHRVGFDGTMRLLSATYPRLPRRVRHWPKDHYLGQLVPAEVRPNRGARG</sequence>
<gene>
    <name evidence="2" type="ORF">E1809_13425</name>
</gene>
<dbReference type="EMBL" id="SMRU01000015">
    <property type="protein sequence ID" value="TDF94654.1"/>
    <property type="molecule type" value="Genomic_DNA"/>
</dbReference>
<feature type="domain" description="ER-bound oxygenase mpaB/mpaB'/Rubber oxygenase catalytic" evidence="1">
    <location>
        <begin position="8"/>
        <end position="232"/>
    </location>
</feature>
<evidence type="ECO:0000259" key="1">
    <source>
        <dbReference type="Pfam" id="PF09995"/>
    </source>
</evidence>
<evidence type="ECO:0000313" key="3">
    <source>
        <dbReference type="Proteomes" id="UP000295511"/>
    </source>
</evidence>
<keyword evidence="3" id="KW-1185">Reference proteome</keyword>
<reference evidence="2 3" key="1">
    <citation type="submission" date="2019-03" db="EMBL/GenBank/DDBJ databases">
        <title>Whole genome sequence of Arthrobacter sp JH1-1.</title>
        <authorList>
            <person name="Trinh H.N."/>
        </authorList>
    </citation>
    <scope>NUCLEOTIDE SEQUENCE [LARGE SCALE GENOMIC DNA]</scope>
    <source>
        <strain evidence="2 3">JH1-1</strain>
    </source>
</reference>
<comment type="caution">
    <text evidence="2">The sequence shown here is derived from an EMBL/GenBank/DDBJ whole genome shotgun (WGS) entry which is preliminary data.</text>
</comment>
<dbReference type="PANTHER" id="PTHR36151:SF3">
    <property type="entry name" value="ER-BOUND OXYGENASE MPAB_MPAB'_RUBBER OXYGENASE CATALYTIC DOMAIN-CONTAINING PROTEIN"/>
    <property type="match status" value="1"/>
</dbReference>
<name>A0A4V2ZSV7_9MICC</name>
<protein>
    <submittedName>
        <fullName evidence="2">DUF2236 domain-containing protein</fullName>
    </submittedName>
</protein>
<dbReference type="Pfam" id="PF09995">
    <property type="entry name" value="MPAB_Lcp_cat"/>
    <property type="match status" value="1"/>
</dbReference>
<dbReference type="Proteomes" id="UP000295511">
    <property type="component" value="Unassembled WGS sequence"/>
</dbReference>
<proteinExistence type="predicted"/>
<dbReference type="PANTHER" id="PTHR36151">
    <property type="entry name" value="BLR2777 PROTEIN"/>
    <property type="match status" value="1"/>
</dbReference>
<dbReference type="OrthoDB" id="3422701at2"/>
<organism evidence="2 3">
    <name type="scientific">Arthrobacter terricola</name>
    <dbReference type="NCBI Taxonomy" id="2547396"/>
    <lineage>
        <taxon>Bacteria</taxon>
        <taxon>Bacillati</taxon>
        <taxon>Actinomycetota</taxon>
        <taxon>Actinomycetes</taxon>
        <taxon>Micrococcales</taxon>
        <taxon>Micrococcaceae</taxon>
        <taxon>Arthrobacter</taxon>
    </lineage>
</organism>
<accession>A0A4V2ZSV7</accession>
<dbReference type="GO" id="GO:0016491">
    <property type="term" value="F:oxidoreductase activity"/>
    <property type="evidence" value="ECO:0007669"/>
    <property type="project" value="InterPro"/>
</dbReference>
<dbReference type="AlphaFoldDB" id="A0A4V2ZSV7"/>
<dbReference type="RefSeq" id="WP_133204848.1">
    <property type="nucleotide sequence ID" value="NZ_SMRU01000015.1"/>
</dbReference>